<dbReference type="OMA" id="YTEISHI"/>
<dbReference type="Pfam" id="PF08016">
    <property type="entry name" value="PKD_channel"/>
    <property type="match status" value="1"/>
</dbReference>
<dbReference type="InterPro" id="IPR001024">
    <property type="entry name" value="PLAT/LH2_dom"/>
</dbReference>
<feature type="transmembrane region" description="Helical" evidence="12">
    <location>
        <begin position="1138"/>
        <end position="1158"/>
    </location>
</feature>
<dbReference type="SUPFAM" id="SSF49723">
    <property type="entry name" value="Lipase/lipooxygenase domain (PLAT/LH2 domain)"/>
    <property type="match status" value="1"/>
</dbReference>
<evidence type="ECO:0000256" key="11">
    <source>
        <dbReference type="SAM" id="MobiDB-lite"/>
    </source>
</evidence>
<dbReference type="SMART" id="SM00308">
    <property type="entry name" value="LH2"/>
    <property type="match status" value="1"/>
</dbReference>
<dbReference type="PANTHER" id="PTHR10877">
    <property type="entry name" value="POLYCYSTIN FAMILY MEMBER"/>
    <property type="match status" value="1"/>
</dbReference>
<dbReference type="Pfam" id="PF20519">
    <property type="entry name" value="Polycystin_dom"/>
    <property type="match status" value="1"/>
</dbReference>
<comment type="subcellular location">
    <subcellularLocation>
        <location evidence="1">Membrane</location>
        <topology evidence="1">Multi-pass membrane protein</topology>
    </subcellularLocation>
</comment>
<dbReference type="Proteomes" id="UP000001554">
    <property type="component" value="Chromosome 13"/>
</dbReference>
<gene>
    <name evidence="16" type="primary">LOC118429433</name>
</gene>
<accession>A0A9J7M7W0</accession>
<feature type="domain" description="GAIN-B" evidence="14">
    <location>
        <begin position="975"/>
        <end position="1124"/>
    </location>
</feature>
<evidence type="ECO:0000256" key="8">
    <source>
        <dbReference type="ARBA" id="ARBA00023180"/>
    </source>
</evidence>
<keyword evidence="3 12" id="KW-0812">Transmembrane</keyword>
<dbReference type="GeneID" id="118429433"/>
<feature type="domain" description="PLAT" evidence="13">
    <location>
        <begin position="1183"/>
        <end position="1302"/>
    </location>
</feature>
<feature type="transmembrane region" description="Helical" evidence="12">
    <location>
        <begin position="1954"/>
        <end position="1974"/>
    </location>
</feature>
<proteinExistence type="inferred from homology"/>
<evidence type="ECO:0000256" key="7">
    <source>
        <dbReference type="ARBA" id="ARBA00023157"/>
    </source>
</evidence>
<evidence type="ECO:0000256" key="9">
    <source>
        <dbReference type="PIRSR" id="PIRSR603915-2"/>
    </source>
</evidence>
<feature type="region of interest" description="Disordered" evidence="11">
    <location>
        <begin position="1441"/>
        <end position="1468"/>
    </location>
</feature>
<feature type="disulfide bond" evidence="9">
    <location>
        <begin position="1712"/>
        <end position="1723"/>
    </location>
</feature>
<dbReference type="OrthoDB" id="444119at2759"/>
<evidence type="ECO:0000256" key="10">
    <source>
        <dbReference type="PROSITE-ProRule" id="PRU00152"/>
    </source>
</evidence>
<dbReference type="Pfam" id="PF01477">
    <property type="entry name" value="PLAT"/>
    <property type="match status" value="1"/>
</dbReference>
<dbReference type="InterPro" id="IPR000203">
    <property type="entry name" value="GPS"/>
</dbReference>
<dbReference type="Gene3D" id="2.60.60.20">
    <property type="entry name" value="PLAT/LH2 domain"/>
    <property type="match status" value="1"/>
</dbReference>
<feature type="compositionally biased region" description="Polar residues" evidence="11">
    <location>
        <begin position="794"/>
        <end position="809"/>
    </location>
</feature>
<feature type="transmembrane region" description="Helical" evidence="12">
    <location>
        <begin position="1994"/>
        <end position="2016"/>
    </location>
</feature>
<dbReference type="PANTHER" id="PTHR10877:SF194">
    <property type="entry name" value="LOCATION OF VULVA DEFECTIVE 1"/>
    <property type="match status" value="1"/>
</dbReference>
<dbReference type="Pfam" id="PF02010">
    <property type="entry name" value="REJ"/>
    <property type="match status" value="1"/>
</dbReference>
<evidence type="ECO:0000259" key="14">
    <source>
        <dbReference type="PROSITE" id="PS50221"/>
    </source>
</evidence>
<dbReference type="GO" id="GO:0050982">
    <property type="term" value="P:detection of mechanical stimulus"/>
    <property type="evidence" value="ECO:0000318"/>
    <property type="project" value="GO_Central"/>
</dbReference>
<reference evidence="16" key="2">
    <citation type="submission" date="2025-08" db="UniProtKB">
        <authorList>
            <consortium name="RefSeq"/>
        </authorList>
    </citation>
    <scope>IDENTIFICATION</scope>
    <source>
        <strain evidence="16">S238N-H82</strain>
        <tissue evidence="16">Testes</tissue>
    </source>
</reference>
<evidence type="ECO:0000256" key="2">
    <source>
        <dbReference type="ARBA" id="ARBA00007200"/>
    </source>
</evidence>
<feature type="transmembrane region" description="Helical" evidence="12">
    <location>
        <begin position="1389"/>
        <end position="1411"/>
    </location>
</feature>
<dbReference type="Gene3D" id="2.60.220.50">
    <property type="match status" value="1"/>
</dbReference>
<keyword evidence="8" id="KW-0325">Glycoprotein</keyword>
<comment type="caution">
    <text evidence="10">Lacks conserved residue(s) required for the propagation of feature annotation.</text>
</comment>
<dbReference type="PROSITE" id="PS50095">
    <property type="entry name" value="PLAT"/>
    <property type="match status" value="1"/>
</dbReference>
<feature type="region of interest" description="Disordered" evidence="11">
    <location>
        <begin position="794"/>
        <end position="818"/>
    </location>
</feature>
<feature type="transmembrane region" description="Helical" evidence="12">
    <location>
        <begin position="1609"/>
        <end position="1629"/>
    </location>
</feature>
<evidence type="ECO:0000256" key="4">
    <source>
        <dbReference type="ARBA" id="ARBA00022729"/>
    </source>
</evidence>
<feature type="transmembrane region" description="Helical" evidence="12">
    <location>
        <begin position="2052"/>
        <end position="2077"/>
    </location>
</feature>
<dbReference type="Gene3D" id="1.10.287.70">
    <property type="match status" value="1"/>
</dbReference>
<dbReference type="InterPro" id="IPR051223">
    <property type="entry name" value="Polycystin"/>
</dbReference>
<dbReference type="SUPFAM" id="SSF81324">
    <property type="entry name" value="Voltage-gated potassium channels"/>
    <property type="match status" value="1"/>
</dbReference>
<dbReference type="PROSITE" id="PS50221">
    <property type="entry name" value="GAIN_B"/>
    <property type="match status" value="1"/>
</dbReference>
<comment type="similarity">
    <text evidence="2">Belongs to the polycystin family.</text>
</comment>
<sequence>MTLTVENPLQKETWNSTLIIQDPIGNISIVALNEVSYAGYVKYFEIHIDKLGTDPCFSVDMEELFPVWIYGSPACMDSGDSYIGNASKLLQVNHTYWMYGDHMVSVRAWNLVSDVQSSLTFPVLPDICNNPNIQIRDGSTDRENPRSFVRNKAIVITADIEIKCVATSQNSKNWSAIQENTSTGQVIQVVDLSRLPSSRTAELLIPANYLNPDLHRVSLCVELNPELTNRIYSTCVFTYIVVTAAPLQALLFPGGTSQIVLGADQSLNLNPNMLSLDLDDSGSSQNFTTFTWFCKPLTAILQSRFPPVAIINLLKNFVLKLDRGMQVNLSAILPQQSGLFVPTLSDPSDFVGSGCFNSNAIEQGNVSMASLEQGSLSVDGSMLVKDVPLVFAVVTWKASRFHFAKLLVIVKDHAGPVLSISCVQKSQCTQQPSGQKINPSTRLVIQASCEMGCGQVIRYRWTLKQEESPGLYTEISHIPRVIYAARRGRYFVVEPLALKTALESNRTNATYVIELEGWNVQRPQLKGQSTMFFQINTPPTPGTCEVSPLVGMTLQDTFTLNCTGWYDEDGIDRYQIYGESIPSDISAPRTVRENSSVLPSELNNQLNVGATKTGQKELNLPAGNAASQYKWQLYVTVQDTLGAYINWVVGNIQVFPLASKNEEVLRRSLRSVEYLGDTGNIEEWAGLALASSSALSVASMTEEKKAEQRKTLIKSMTSLPMTSIGHLQKLTSVISSATAVPQEVTRDSQDIVISEMTSMTDFLSETVSETDQELVEDVSRHLLESCGNTLQASSLTLDSSQRAESGNSTEVDDEGNSTETTNMAVLGLLNKVMSTVTTNVIPGIQVPRLVSSTLVVSIERNLADEVDKSAEIDGSQFALPDTGLFNDIGNESVVDTRAVTFKTNPYSFRDIEGERQLRSDVFMLEHVVGDSKLNVSGLQEPISIVMQKNLDGLNTEYVYPRPTGPVMLHKYNISGTAQPALHVDIAPDVSGTTYTVYVSFDHEPNITNPYLVYNIEDMGEDNGFYRLFVDPDLIPEDNNGTVYVGIQEEGVATVSPTADYTTFSSNYSLLFYVSQCIFWNDTLNDWDTTGCKVGDGSNSTHTQCLCNHLTSFASDLFVPPNPIDFSYVFANASFLDNITTYVTIITIYVIFAIGAIWARRMDKRDIEMLGLTPLPDNQPGDRYLYEIFVYTGLWKGCGTKSKVSIVLNGERGESGARQLEDPKRRVLRRGGKDSFLLSTARPLGNLMYMRVWHDNSGGGGHASWFLRHIVVRDVLTGAKYMFIGNCWLAVEKGDGRVSRLLPVAGREQALSFQHLFTSKTSKDLEDGHIWFSVFLRPPRSRFTRLQRLATCLSLLMCAMLVSAMWYGILPDQPSSNAIRIGPLILSAEQIGVGLMSNLITFPINLIIVQLFRKSRPRRKRPSRVLVALEQQDTEKTTCSSQVVSQSVHSIPKPSQSDGRTNKDNSKKKKKRKFSFPWWGIIVAWILVFLAVGTSTTFVIFYGIQFGNETATKWITSMVVSFTSSVLVTQPIKVFLLGLFVAMFLKSSDDDDDDDDDEEQMELDPDLESDEEFMHLSPDHSSMTDQAPPDEDELEAARALRNKELKMYSIIREISVYLMYIFIIVVISYFSRDEHAYWVRQTLQETFLQDFEQIKTAENFWAWAQGPLLDGLRPGPWYNQQPADNMGPLVADKISMLVGYAIIRQLRVKEGGCERPVPLLGVTCTSEYSWDNEDHGNYKPRWEHYPYNQSIAIDVGRLEYSYTQSGEIESYPVEGIMAIYTGGGYVVHLDGNKEESLQRTQQLQQEGWLDRKTRAVAVEFSVYNAQVNLFTYTRFLLEVLPSGNMIPSYNISPVRLLSYYSSLDTLKLVCQVTYFGFLLYFMYRELRELCRDRTKYFADIWNWMELFVIAVSIAAIVAYFYKLVVTNSLLDDLARTNGRDKTYVNLQYVSGWNQLYEYLVSCLVYATTLKLFRLLRFNRRMSLLSATIRHSSKELTGFATIIGVLFMSFSMLGYLVLGIHLKDFSSFVDTLETLVGTTMGYFEVDEIIAAKPFMGTILFVSFSLSMAFVILNVFVGILTTSFEEVRKENDKQANDYEIVDFMLGRFKKVFGLAEPSSPALPAAQDAGLNKKARGPQANKGTYVSAKQIEVTFPERIDKFVSSVYRLYITPQAQQENAIDDLEYHTARYFSGKDILPDDFGTDTYGLFHGFLEGESASLSGPAEYRPGTETPLSPTSFLEVSMNYNNLLSESVESLGDLPGQVATSEKLREGVPGAGSHTQPGPSSARQRNERRIDSRLAMVLENELELI</sequence>
<keyword evidence="5 12" id="KW-1133">Transmembrane helix</keyword>
<feature type="transmembrane region" description="Helical" evidence="12">
    <location>
        <begin position="1864"/>
        <end position="1882"/>
    </location>
</feature>
<evidence type="ECO:0000256" key="1">
    <source>
        <dbReference type="ARBA" id="ARBA00004141"/>
    </source>
</evidence>
<feature type="transmembrane region" description="Helical" evidence="12">
    <location>
        <begin position="1348"/>
        <end position="1369"/>
    </location>
</feature>
<keyword evidence="15" id="KW-1185">Reference proteome</keyword>
<feature type="transmembrane region" description="Helical" evidence="12">
    <location>
        <begin position="1475"/>
        <end position="1503"/>
    </location>
</feature>
<organism evidence="15 16">
    <name type="scientific">Branchiostoma floridae</name>
    <name type="common">Florida lancelet</name>
    <name type="synonym">Amphioxus</name>
    <dbReference type="NCBI Taxonomy" id="7739"/>
    <lineage>
        <taxon>Eukaryota</taxon>
        <taxon>Metazoa</taxon>
        <taxon>Chordata</taxon>
        <taxon>Cephalochordata</taxon>
        <taxon>Leptocardii</taxon>
        <taxon>Amphioxiformes</taxon>
        <taxon>Branchiostomatidae</taxon>
        <taxon>Branchiostoma</taxon>
    </lineage>
</organism>
<dbReference type="InterPro" id="IPR046338">
    <property type="entry name" value="GAIN_dom_sf"/>
</dbReference>
<feature type="compositionally biased region" description="Polar residues" evidence="11">
    <location>
        <begin position="2276"/>
        <end position="2286"/>
    </location>
</feature>
<dbReference type="InterPro" id="IPR046791">
    <property type="entry name" value="Polycystin_dom"/>
</dbReference>
<keyword evidence="4" id="KW-0732">Signal</keyword>
<keyword evidence="7" id="KW-1015">Disulfide bond</keyword>
<evidence type="ECO:0000256" key="3">
    <source>
        <dbReference type="ARBA" id="ARBA00022692"/>
    </source>
</evidence>
<reference evidence="15" key="1">
    <citation type="journal article" date="2020" name="Nat. Ecol. Evol.">
        <title>Deeply conserved synteny resolves early events in vertebrate evolution.</title>
        <authorList>
            <person name="Simakov O."/>
            <person name="Marletaz F."/>
            <person name="Yue J.X."/>
            <person name="O'Connell B."/>
            <person name="Jenkins J."/>
            <person name="Brandt A."/>
            <person name="Calef R."/>
            <person name="Tung C.H."/>
            <person name="Huang T.K."/>
            <person name="Schmutz J."/>
            <person name="Satoh N."/>
            <person name="Yu J.K."/>
            <person name="Putnam N.H."/>
            <person name="Green R.E."/>
            <person name="Rokhsar D.S."/>
        </authorList>
    </citation>
    <scope>NUCLEOTIDE SEQUENCE [LARGE SCALE GENOMIC DNA]</scope>
    <source>
        <strain evidence="15">S238N-H82</strain>
    </source>
</reference>
<evidence type="ECO:0000256" key="6">
    <source>
        <dbReference type="ARBA" id="ARBA00023136"/>
    </source>
</evidence>
<feature type="region of interest" description="Disordered" evidence="11">
    <location>
        <begin position="2269"/>
        <end position="2292"/>
    </location>
</feature>
<dbReference type="InterPro" id="IPR003915">
    <property type="entry name" value="PKD_2"/>
</dbReference>
<feature type="transmembrane region" description="Helical" evidence="12">
    <location>
        <begin position="1523"/>
        <end position="1544"/>
    </location>
</feature>
<evidence type="ECO:0000256" key="12">
    <source>
        <dbReference type="SAM" id="Phobius"/>
    </source>
</evidence>
<evidence type="ECO:0000256" key="5">
    <source>
        <dbReference type="ARBA" id="ARBA00022989"/>
    </source>
</evidence>
<dbReference type="FunFam" id="2.60.60.20:FF:000034">
    <property type="entry name" value="Pkd1l2, putative"/>
    <property type="match status" value="1"/>
</dbReference>
<dbReference type="InterPro" id="IPR036392">
    <property type="entry name" value="PLAT/LH2_dom_sf"/>
</dbReference>
<dbReference type="Pfam" id="PF01825">
    <property type="entry name" value="GPS"/>
    <property type="match status" value="1"/>
</dbReference>
<keyword evidence="6 12" id="KW-0472">Membrane</keyword>
<dbReference type="GO" id="GO:0005262">
    <property type="term" value="F:calcium channel activity"/>
    <property type="evidence" value="ECO:0000318"/>
    <property type="project" value="GO_Central"/>
</dbReference>
<evidence type="ECO:0000259" key="13">
    <source>
        <dbReference type="PROSITE" id="PS50095"/>
    </source>
</evidence>
<feature type="transmembrane region" description="Helical" evidence="12">
    <location>
        <begin position="1902"/>
        <end position="1920"/>
    </location>
</feature>
<name>A0A9J7M7W0_BRAFL</name>
<dbReference type="SMART" id="SM00303">
    <property type="entry name" value="GPS"/>
    <property type="match status" value="1"/>
</dbReference>
<dbReference type="PRINTS" id="PR01433">
    <property type="entry name" value="POLYCYSTIN2"/>
</dbReference>
<dbReference type="GO" id="GO:0005509">
    <property type="term" value="F:calcium ion binding"/>
    <property type="evidence" value="ECO:0007669"/>
    <property type="project" value="InterPro"/>
</dbReference>
<evidence type="ECO:0000313" key="16">
    <source>
        <dbReference type="RefSeq" id="XP_035695813.1"/>
    </source>
</evidence>
<dbReference type="InterPro" id="IPR013122">
    <property type="entry name" value="PKD1_2_channel"/>
</dbReference>
<dbReference type="KEGG" id="bfo:118429433"/>
<protein>
    <submittedName>
        <fullName evidence="16">Polycystic kidney disease protein 1-like 2</fullName>
    </submittedName>
</protein>
<dbReference type="RefSeq" id="XP_035695813.1">
    <property type="nucleotide sequence ID" value="XM_035839920.1"/>
</dbReference>
<dbReference type="FunFam" id="1.10.287.70:FF:000086">
    <property type="entry name" value="Polycystic kidney disease 2"/>
    <property type="match status" value="1"/>
</dbReference>
<evidence type="ECO:0000313" key="15">
    <source>
        <dbReference type="Proteomes" id="UP000001554"/>
    </source>
</evidence>
<dbReference type="GO" id="GO:0016020">
    <property type="term" value="C:membrane"/>
    <property type="evidence" value="ECO:0000318"/>
    <property type="project" value="GO_Central"/>
</dbReference>
<dbReference type="InterPro" id="IPR057244">
    <property type="entry name" value="GAIN_B"/>
</dbReference>
<dbReference type="InterPro" id="IPR002859">
    <property type="entry name" value="PKD/REJ-like"/>
</dbReference>